<organism evidence="1 2">
    <name type="scientific">Abyssobacteria bacterium (strain SURF_5)</name>
    <dbReference type="NCBI Taxonomy" id="2093360"/>
    <lineage>
        <taxon>Bacteria</taxon>
        <taxon>Pseudomonadati</taxon>
        <taxon>Candidatus Hydrogenedentota</taxon>
        <taxon>Candidatus Abyssobacteria</taxon>
    </lineage>
</organism>
<evidence type="ECO:0000313" key="1">
    <source>
        <dbReference type="EMBL" id="RJP19476.1"/>
    </source>
</evidence>
<protein>
    <submittedName>
        <fullName evidence="1">Uncharacterized protein</fullName>
    </submittedName>
</protein>
<accession>A0A3A4NN46</accession>
<reference evidence="1 2" key="1">
    <citation type="journal article" date="2017" name="ISME J.">
        <title>Energy and carbon metabolisms in a deep terrestrial subsurface fluid microbial community.</title>
        <authorList>
            <person name="Momper L."/>
            <person name="Jungbluth S.P."/>
            <person name="Lee M.D."/>
            <person name="Amend J.P."/>
        </authorList>
    </citation>
    <scope>NUCLEOTIDE SEQUENCE [LARGE SCALE GENOMIC DNA]</scope>
    <source>
        <strain evidence="1">SURF_5</strain>
    </source>
</reference>
<dbReference type="Proteomes" id="UP000265882">
    <property type="component" value="Unassembled WGS sequence"/>
</dbReference>
<comment type="caution">
    <text evidence="1">The sequence shown here is derived from an EMBL/GenBank/DDBJ whole genome shotgun (WGS) entry which is preliminary data.</text>
</comment>
<sequence length="174" mass="20378">MEIQIQRESSRCRQCSQPFTNDQKHYSRLKLSENVFVREDFCEECWPSSLANQAGDAFYSHWETRYRDPAAAKATPETQYMPLLKLFYEAIAGGMPADEPLAYVCALILRRQKVFRFVREEKEGDAKENILVFHDRYHDVQVKVVDPNISEAQFREVKQKLEAHLSQKDSANER</sequence>
<proteinExistence type="predicted"/>
<gene>
    <name evidence="1" type="ORF">C4520_12920</name>
</gene>
<name>A0A3A4NN46_ABYX5</name>
<dbReference type="EMBL" id="QZKU01000089">
    <property type="protein sequence ID" value="RJP19476.1"/>
    <property type="molecule type" value="Genomic_DNA"/>
</dbReference>
<evidence type="ECO:0000313" key="2">
    <source>
        <dbReference type="Proteomes" id="UP000265882"/>
    </source>
</evidence>
<dbReference type="AlphaFoldDB" id="A0A3A4NN46"/>